<dbReference type="RefSeq" id="WP_024364916.1">
    <property type="nucleotide sequence ID" value="NZ_BJNS01000048.1"/>
</dbReference>
<dbReference type="Proteomes" id="UP000238825">
    <property type="component" value="Chromosome"/>
</dbReference>
<proteinExistence type="predicted"/>
<sequence length="102" mass="12290">MQLTDGSWIFETEEVEAAVMNLEREGYEREMLNAFARYAYLRYKQVRDTVNPRKCKYMFIDKVREQLKSPAKLRRVSSLLNMTEEEVQYIVAFVKKHLKYVK</sequence>
<dbReference type="Proteomes" id="UP000255295">
    <property type="component" value="Unassembled WGS sequence"/>
</dbReference>
<name>A0A2S0K012_LYSSH</name>
<protein>
    <submittedName>
        <fullName evidence="1">Uncharacterized protein</fullName>
    </submittedName>
</protein>
<reference evidence="2 4" key="2">
    <citation type="submission" date="2018-06" db="EMBL/GenBank/DDBJ databases">
        <authorList>
            <consortium name="Pathogen Informatics"/>
            <person name="Doyle S."/>
        </authorList>
    </citation>
    <scope>NUCLEOTIDE SEQUENCE [LARGE SCALE GENOMIC DNA]</scope>
    <source>
        <strain evidence="2 4">NCTC10338</strain>
    </source>
</reference>
<evidence type="ECO:0000313" key="4">
    <source>
        <dbReference type="Proteomes" id="UP000255295"/>
    </source>
</evidence>
<dbReference type="AlphaFoldDB" id="A0A2S0K012"/>
<reference evidence="1 3" key="1">
    <citation type="submission" date="2017-03" db="EMBL/GenBank/DDBJ databases">
        <title>The whole genome sequencing and assembly of Lysinibacillus sphaericus DSM 28T strain.</title>
        <authorList>
            <person name="Lee Y.-J."/>
            <person name="Yi H."/>
            <person name="Bahn Y.-S."/>
            <person name="Kim J.F."/>
            <person name="Lee D.-W."/>
        </authorList>
    </citation>
    <scope>NUCLEOTIDE SEQUENCE [LARGE SCALE GENOMIC DNA]</scope>
    <source>
        <strain evidence="1 3">DSM 28</strain>
    </source>
</reference>
<dbReference type="EMBL" id="UFSZ01000001">
    <property type="protein sequence ID" value="SUV17550.1"/>
    <property type="molecule type" value="Genomic_DNA"/>
</dbReference>
<organism evidence="1 3">
    <name type="scientific">Lysinibacillus sphaericus</name>
    <name type="common">Bacillus sphaericus</name>
    <dbReference type="NCBI Taxonomy" id="1421"/>
    <lineage>
        <taxon>Bacteria</taxon>
        <taxon>Bacillati</taxon>
        <taxon>Bacillota</taxon>
        <taxon>Bacilli</taxon>
        <taxon>Bacillales</taxon>
        <taxon>Bacillaceae</taxon>
        <taxon>Lysinibacillus</taxon>
    </lineage>
</organism>
<dbReference type="EMBL" id="CP019980">
    <property type="protein sequence ID" value="AVK96648.1"/>
    <property type="molecule type" value="Genomic_DNA"/>
</dbReference>
<evidence type="ECO:0000313" key="3">
    <source>
        <dbReference type="Proteomes" id="UP000238825"/>
    </source>
</evidence>
<accession>A0A2S0K012</accession>
<evidence type="ECO:0000313" key="2">
    <source>
        <dbReference type="EMBL" id="SUV17550.1"/>
    </source>
</evidence>
<dbReference type="GeneID" id="48276612"/>
<gene>
    <name evidence="1" type="ORF">LS41612_10395</name>
    <name evidence="2" type="ORF">NCTC10338_02653</name>
</gene>
<evidence type="ECO:0000313" key="1">
    <source>
        <dbReference type="EMBL" id="AVK96648.1"/>
    </source>
</evidence>